<proteinExistence type="predicted"/>
<sequence>MKKNNVITTSFDKSSKKSTIAKLAKSVVKDSLLSTSTNGSFKIIQSDVLGIKEQMNVFAASVEEMSGNLKSMTDHLLSINADFEHFNNNNAALKSKIDERNQDIAEKKENLNTFVESIKNLSVSSEKISEVIGSISDIATQTNLLALNAAIEAARVGEAGKGFAVVADEIRKLATKTDTMTKNINKILDSFNTKIEEAVESVENVNSFLETLTKDFNEFANVFSQSQKESNSIGESLSQNSLAISEQIKVVDDLAYRISTIYSALEKIVHVIMTMVNVNKKIENMIKF</sequence>
<dbReference type="GO" id="GO:0016020">
    <property type="term" value="C:membrane"/>
    <property type="evidence" value="ECO:0007669"/>
    <property type="project" value="InterPro"/>
</dbReference>
<dbReference type="PROSITE" id="PS50111">
    <property type="entry name" value="CHEMOTAXIS_TRANSDUC_2"/>
    <property type="match status" value="1"/>
</dbReference>
<dbReference type="OrthoDB" id="9765597at2"/>
<gene>
    <name evidence="4" type="ORF">DESAMIL20_1379</name>
</gene>
<evidence type="ECO:0000313" key="5">
    <source>
        <dbReference type="Proteomes" id="UP000194141"/>
    </source>
</evidence>
<evidence type="ECO:0000256" key="2">
    <source>
        <dbReference type="PROSITE-ProRule" id="PRU00284"/>
    </source>
</evidence>
<protein>
    <submittedName>
        <fullName evidence="4">Methyl-accepting chemotaxis protein</fullName>
    </submittedName>
</protein>
<dbReference type="PANTHER" id="PTHR32089">
    <property type="entry name" value="METHYL-ACCEPTING CHEMOTAXIS PROTEIN MCPB"/>
    <property type="match status" value="1"/>
</dbReference>
<dbReference type="AlphaFoldDB" id="A0A1X4XWB1"/>
<evidence type="ECO:0000259" key="3">
    <source>
        <dbReference type="PROSITE" id="PS50111"/>
    </source>
</evidence>
<dbReference type="EMBL" id="MDSU01000018">
    <property type="protein sequence ID" value="OSS41826.1"/>
    <property type="molecule type" value="Genomic_DNA"/>
</dbReference>
<organism evidence="4 5">
    <name type="scientific">Desulfurella amilsii</name>
    <dbReference type="NCBI Taxonomy" id="1562698"/>
    <lineage>
        <taxon>Bacteria</taxon>
        <taxon>Pseudomonadati</taxon>
        <taxon>Campylobacterota</taxon>
        <taxon>Desulfurellia</taxon>
        <taxon>Desulfurellales</taxon>
        <taxon>Desulfurellaceae</taxon>
        <taxon>Desulfurella</taxon>
    </lineage>
</organism>
<dbReference type="Pfam" id="PF00015">
    <property type="entry name" value="MCPsignal"/>
    <property type="match status" value="1"/>
</dbReference>
<dbReference type="InterPro" id="IPR004089">
    <property type="entry name" value="MCPsignal_dom"/>
</dbReference>
<dbReference type="Proteomes" id="UP000194141">
    <property type="component" value="Unassembled WGS sequence"/>
</dbReference>
<dbReference type="RefSeq" id="WP_086034052.1">
    <property type="nucleotide sequence ID" value="NZ_MDSU01000018.1"/>
</dbReference>
<dbReference type="PANTHER" id="PTHR32089:SF112">
    <property type="entry name" value="LYSOZYME-LIKE PROTEIN-RELATED"/>
    <property type="match status" value="1"/>
</dbReference>
<evidence type="ECO:0000313" key="4">
    <source>
        <dbReference type="EMBL" id="OSS41826.1"/>
    </source>
</evidence>
<dbReference type="SMART" id="SM00283">
    <property type="entry name" value="MA"/>
    <property type="match status" value="1"/>
</dbReference>
<feature type="domain" description="Methyl-accepting transducer" evidence="3">
    <location>
        <begin position="59"/>
        <end position="262"/>
    </location>
</feature>
<dbReference type="Gene3D" id="1.10.287.950">
    <property type="entry name" value="Methyl-accepting chemotaxis protein"/>
    <property type="match status" value="1"/>
</dbReference>
<dbReference type="SUPFAM" id="SSF58104">
    <property type="entry name" value="Methyl-accepting chemotaxis protein (MCP) signaling domain"/>
    <property type="match status" value="1"/>
</dbReference>
<comment type="caution">
    <text evidence="4">The sequence shown here is derived from an EMBL/GenBank/DDBJ whole genome shotgun (WGS) entry which is preliminary data.</text>
</comment>
<keyword evidence="5" id="KW-1185">Reference proteome</keyword>
<dbReference type="STRING" id="1562698.DESAMIL20_1379"/>
<keyword evidence="1 2" id="KW-0807">Transducer</keyword>
<accession>A0A1X4XWB1</accession>
<evidence type="ECO:0000256" key="1">
    <source>
        <dbReference type="ARBA" id="ARBA00023224"/>
    </source>
</evidence>
<dbReference type="GO" id="GO:0007165">
    <property type="term" value="P:signal transduction"/>
    <property type="evidence" value="ECO:0007669"/>
    <property type="project" value="UniProtKB-KW"/>
</dbReference>
<name>A0A1X4XWB1_9BACT</name>
<reference evidence="4 5" key="1">
    <citation type="journal article" date="2017" name="Front. Microbiol.">
        <title>Genome Sequence of Desulfurella amilsii Strain TR1 and Comparative Genomics of Desulfurellaceae Family.</title>
        <authorList>
            <person name="Florentino A.P."/>
            <person name="Stams A.J."/>
            <person name="Sanchez-Andrea I."/>
        </authorList>
    </citation>
    <scope>NUCLEOTIDE SEQUENCE [LARGE SCALE GENOMIC DNA]</scope>
    <source>
        <strain evidence="4 5">TR1</strain>
    </source>
</reference>